<keyword evidence="3 8" id="KW-0396">Initiation factor</keyword>
<feature type="binding site" evidence="8">
    <location>
        <begin position="479"/>
        <end position="483"/>
    </location>
    <ligand>
        <name>GTP</name>
        <dbReference type="ChEBI" id="CHEBI:37565"/>
    </ligand>
</feature>
<dbReference type="EMBL" id="JAZHOV010000001">
    <property type="protein sequence ID" value="MEF2253650.1"/>
    <property type="molecule type" value="Genomic_DNA"/>
</dbReference>
<feature type="domain" description="Tr-type G" evidence="11">
    <location>
        <begin position="420"/>
        <end position="594"/>
    </location>
</feature>
<dbReference type="Gene3D" id="3.40.50.10050">
    <property type="entry name" value="Translation initiation factor IF- 2, domain 3"/>
    <property type="match status" value="1"/>
</dbReference>
<feature type="compositionally biased region" description="Low complexity" evidence="10">
    <location>
        <begin position="109"/>
        <end position="146"/>
    </location>
</feature>
<evidence type="ECO:0000256" key="3">
    <source>
        <dbReference type="ARBA" id="ARBA00022540"/>
    </source>
</evidence>
<feature type="binding site" evidence="8">
    <location>
        <begin position="533"/>
        <end position="536"/>
    </location>
    <ligand>
        <name>GTP</name>
        <dbReference type="ChEBI" id="CHEBI:37565"/>
    </ligand>
</feature>
<dbReference type="RefSeq" id="WP_292711984.1">
    <property type="nucleotide sequence ID" value="NZ_BAAAUO010000003.1"/>
</dbReference>
<evidence type="ECO:0000256" key="8">
    <source>
        <dbReference type="HAMAP-Rule" id="MF_00100"/>
    </source>
</evidence>
<evidence type="ECO:0000313" key="13">
    <source>
        <dbReference type="Proteomes" id="UP001351900"/>
    </source>
</evidence>
<keyword evidence="13" id="KW-1185">Reference proteome</keyword>
<dbReference type="PANTHER" id="PTHR43381">
    <property type="entry name" value="TRANSLATION INITIATION FACTOR IF-2-RELATED"/>
    <property type="match status" value="1"/>
</dbReference>
<dbReference type="InterPro" id="IPR000795">
    <property type="entry name" value="T_Tr_GTP-bd_dom"/>
</dbReference>
<dbReference type="InterPro" id="IPR006847">
    <property type="entry name" value="IF2_N"/>
</dbReference>
<feature type="compositionally biased region" description="Low complexity" evidence="10">
    <location>
        <begin position="54"/>
        <end position="98"/>
    </location>
</feature>
<dbReference type="InterPro" id="IPR000178">
    <property type="entry name" value="TF_IF2_bacterial-like"/>
</dbReference>
<organism evidence="12 13">
    <name type="scientific">Microbacterium schleiferi</name>
    <dbReference type="NCBI Taxonomy" id="69362"/>
    <lineage>
        <taxon>Bacteria</taxon>
        <taxon>Bacillati</taxon>
        <taxon>Actinomycetota</taxon>
        <taxon>Actinomycetes</taxon>
        <taxon>Micrococcales</taxon>
        <taxon>Microbacteriaceae</taxon>
        <taxon>Microbacterium</taxon>
    </lineage>
</organism>
<gene>
    <name evidence="8 12" type="primary">infB</name>
    <name evidence="12" type="ORF">V2V91_00695</name>
</gene>
<sequence>MAKPRVHEIASELGIDSKVALAKLKELGEFVKSPSSTIEPPVARKLRAAFEGQAAGAPTGSGTAAPTGADGARPAPRPGASSGRSGSRPAATPGAATPGPRPAPKPVEEAVAPAPAASAAPAAPTKPSAPAPESGSADAESSAAPTPQAPRPGGAPRPGNNPFASQQGMGQRPAGPRPGNNPFASQQGMGQRPTPANIPRPQAPRPGSPGRPGAPGRPGGAGRPGGGGRPGAPFQQRPGGPGRPGGAGGGFARPGAPAGGGAFPARPGAGGRGRGPGGGTAGAFGKGGGKSKQRKSRRAKRQEFEMRDAPQVGGVNVQKGNGEIIRLRRGASISDFADKLEAIRGYTVQPGTLVTILFNLGEMATATESLDEATFEVLGAELGYKIQMVSPEDEDKELLEGFGLNLEQELADEDDEDLEIRPPVVTVMGHVDHGKTRLLDAIRQTNVVAGEAGGITQHIGAYQVWTEHEDIERAITFIDTPGHEAFTAMRARGAQVTDLAILVVAADDGIMPQTVEALNHAQAAGVPIVVAVNKVDKPDANPQKVRQQLTEYGLVAEEYGGDVMFVDVSARQGTGIQELLDAVLLTADAGLDLRANPNKDARGVAIEAKLDKGRGSVATVLIQSGTLRVGDAIVAGTAYGRVRAMVDENGDPVEEAAPSRPVQVQGLNSVPRAGDVFIVTDEDRMARQIAEKREAAERNAQLAKARKRISLEDFTRALEEGKVESLNLIIKGDVSGAVEALEESLLKIEVDDSVQLRIIHRGVGAVTESDVNLATIDNAIILGFNVRPDSKARERAAREGVDIRFYSVIYNAIDDVEQSLKGLLKPEFEEVQSGVAEIREVFRSSKFGNIAGCIVRSGTITRNAKARVIREGVVIADGLAIESLRRFKDDVTEVRTDYECGIGLGKFNDIQVGDEIETTELVEKPRG</sequence>
<evidence type="ECO:0000256" key="4">
    <source>
        <dbReference type="ARBA" id="ARBA00022741"/>
    </source>
</evidence>
<dbReference type="PROSITE" id="PS51722">
    <property type="entry name" value="G_TR_2"/>
    <property type="match status" value="1"/>
</dbReference>
<dbReference type="InterPro" id="IPR005225">
    <property type="entry name" value="Small_GTP-bd"/>
</dbReference>
<dbReference type="InterPro" id="IPR015760">
    <property type="entry name" value="TIF_IF2"/>
</dbReference>
<dbReference type="CDD" id="cd03702">
    <property type="entry name" value="IF2_mtIF2_II"/>
    <property type="match status" value="1"/>
</dbReference>
<evidence type="ECO:0000256" key="1">
    <source>
        <dbReference type="ARBA" id="ARBA00007733"/>
    </source>
</evidence>
<dbReference type="Pfam" id="PF04760">
    <property type="entry name" value="IF2_N"/>
    <property type="match status" value="1"/>
</dbReference>
<feature type="compositionally biased region" description="Basic residues" evidence="10">
    <location>
        <begin position="289"/>
        <end position="300"/>
    </location>
</feature>
<dbReference type="Pfam" id="PF22042">
    <property type="entry name" value="EF-G_D2"/>
    <property type="match status" value="1"/>
</dbReference>
<evidence type="ECO:0000256" key="7">
    <source>
        <dbReference type="ARBA" id="ARBA00025162"/>
    </source>
</evidence>
<dbReference type="NCBIfam" id="TIGR00487">
    <property type="entry name" value="IF-2"/>
    <property type="match status" value="1"/>
</dbReference>
<dbReference type="PANTHER" id="PTHR43381:SF5">
    <property type="entry name" value="TR-TYPE G DOMAIN-CONTAINING PROTEIN"/>
    <property type="match status" value="1"/>
</dbReference>
<dbReference type="NCBIfam" id="TIGR00231">
    <property type="entry name" value="small_GTP"/>
    <property type="match status" value="1"/>
</dbReference>
<dbReference type="CDD" id="cd03692">
    <property type="entry name" value="mtIF2_IVc"/>
    <property type="match status" value="1"/>
</dbReference>
<comment type="similarity">
    <text evidence="1 8 9">Belongs to the TRAFAC class translation factor GTPase superfamily. Classic translation factor GTPase family. IF-2 subfamily.</text>
</comment>
<dbReference type="Gene3D" id="2.40.30.10">
    <property type="entry name" value="Translation factors"/>
    <property type="match status" value="2"/>
</dbReference>
<name>A0ABU7V1T2_9MICO</name>
<evidence type="ECO:0000256" key="2">
    <source>
        <dbReference type="ARBA" id="ARBA00020675"/>
    </source>
</evidence>
<keyword evidence="4 8" id="KW-0547">Nucleotide-binding</keyword>
<evidence type="ECO:0000256" key="9">
    <source>
        <dbReference type="RuleBase" id="RU000644"/>
    </source>
</evidence>
<feature type="compositionally biased region" description="Gly residues" evidence="10">
    <location>
        <begin position="216"/>
        <end position="230"/>
    </location>
</feature>
<keyword evidence="5 8" id="KW-0648">Protein biosynthesis</keyword>
<evidence type="ECO:0000313" key="12">
    <source>
        <dbReference type="EMBL" id="MEF2253650.1"/>
    </source>
</evidence>
<dbReference type="Pfam" id="PF00009">
    <property type="entry name" value="GTP_EFTU"/>
    <property type="match status" value="1"/>
</dbReference>
<reference evidence="12 13" key="1">
    <citation type="submission" date="2024-01" db="EMBL/GenBank/DDBJ databases">
        <title>the genome sequence of strain Microbacterium schleiferi NBRC 15075.</title>
        <authorList>
            <person name="Ding Y."/>
            <person name="Zhang G."/>
        </authorList>
    </citation>
    <scope>NUCLEOTIDE SEQUENCE [LARGE SCALE GENOMIC DNA]</scope>
    <source>
        <strain evidence="12 13">NBRC 15075</strain>
    </source>
</reference>
<accession>A0ABU7V1T2</accession>
<keyword evidence="8" id="KW-0963">Cytoplasm</keyword>
<evidence type="ECO:0000256" key="5">
    <source>
        <dbReference type="ARBA" id="ARBA00022917"/>
    </source>
</evidence>
<dbReference type="Pfam" id="PF11987">
    <property type="entry name" value="IF-2"/>
    <property type="match status" value="1"/>
</dbReference>
<feature type="compositionally biased region" description="Gly residues" evidence="10">
    <location>
        <begin position="239"/>
        <end position="288"/>
    </location>
</feature>
<dbReference type="InterPro" id="IPR027417">
    <property type="entry name" value="P-loop_NTPase"/>
</dbReference>
<dbReference type="Gene3D" id="3.40.50.300">
    <property type="entry name" value="P-loop containing nucleotide triphosphate hydrolases"/>
    <property type="match status" value="1"/>
</dbReference>
<dbReference type="InterPro" id="IPR023115">
    <property type="entry name" value="TIF_IF2_dom3"/>
</dbReference>
<dbReference type="GO" id="GO:0003743">
    <property type="term" value="F:translation initiation factor activity"/>
    <property type="evidence" value="ECO:0007669"/>
    <property type="project" value="UniProtKB-KW"/>
</dbReference>
<dbReference type="InterPro" id="IPR009000">
    <property type="entry name" value="Transl_B-barrel_sf"/>
</dbReference>
<dbReference type="SUPFAM" id="SSF52540">
    <property type="entry name" value="P-loop containing nucleoside triphosphate hydrolases"/>
    <property type="match status" value="1"/>
</dbReference>
<keyword evidence="6 8" id="KW-0342">GTP-binding</keyword>
<dbReference type="Gene3D" id="1.10.10.2480">
    <property type="match status" value="1"/>
</dbReference>
<feature type="compositionally biased region" description="Pro residues" evidence="10">
    <location>
        <begin position="196"/>
        <end position="209"/>
    </location>
</feature>
<proteinExistence type="inferred from homology"/>
<comment type="subcellular location">
    <subcellularLocation>
        <location evidence="8">Cytoplasm</location>
    </subcellularLocation>
</comment>
<dbReference type="PRINTS" id="PR00315">
    <property type="entry name" value="ELONGATNFCT"/>
</dbReference>
<dbReference type="Proteomes" id="UP001351900">
    <property type="component" value="Unassembled WGS sequence"/>
</dbReference>
<evidence type="ECO:0000259" key="11">
    <source>
        <dbReference type="PROSITE" id="PS51722"/>
    </source>
</evidence>
<evidence type="ECO:0000256" key="6">
    <source>
        <dbReference type="ARBA" id="ARBA00023134"/>
    </source>
</evidence>
<feature type="binding site" evidence="8">
    <location>
        <begin position="429"/>
        <end position="436"/>
    </location>
    <ligand>
        <name>GTP</name>
        <dbReference type="ChEBI" id="CHEBI:37565"/>
    </ligand>
</feature>
<feature type="region of interest" description="Disordered" evidence="10">
    <location>
        <begin position="32"/>
        <end position="316"/>
    </location>
</feature>
<comment type="caution">
    <text evidence="8">Lacks conserved residue(s) required for the propagation of feature annotation.</text>
</comment>
<protein>
    <recommendedName>
        <fullName evidence="2 8">Translation initiation factor IF-2</fullName>
    </recommendedName>
</protein>
<dbReference type="InterPro" id="IPR044145">
    <property type="entry name" value="IF2_II"/>
</dbReference>
<dbReference type="InterPro" id="IPR053905">
    <property type="entry name" value="EF-G-like_DII"/>
</dbReference>
<dbReference type="CDD" id="cd01887">
    <property type="entry name" value="IF2_eIF5B"/>
    <property type="match status" value="1"/>
</dbReference>
<comment type="caution">
    <text evidence="12">The sequence shown here is derived from an EMBL/GenBank/DDBJ whole genome shotgun (WGS) entry which is preliminary data.</text>
</comment>
<dbReference type="HAMAP" id="MF_00100_B">
    <property type="entry name" value="IF_2_B"/>
    <property type="match status" value="1"/>
</dbReference>
<comment type="function">
    <text evidence="7 8 9">One of the essential components for the initiation of protein synthesis. Protects formylmethionyl-tRNA from spontaneous hydrolysis and promotes its binding to the 30S ribosomal subunits. Also involved in the hydrolysis of GTP during the formation of the 70S ribosomal complex.</text>
</comment>
<evidence type="ECO:0000256" key="10">
    <source>
        <dbReference type="SAM" id="MobiDB-lite"/>
    </source>
</evidence>
<dbReference type="PROSITE" id="PS01176">
    <property type="entry name" value="IF2"/>
    <property type="match status" value="1"/>
</dbReference>
<dbReference type="SUPFAM" id="SSF52156">
    <property type="entry name" value="Initiation factor IF2/eIF5b, domain 3"/>
    <property type="match status" value="1"/>
</dbReference>
<dbReference type="InterPro" id="IPR036925">
    <property type="entry name" value="TIF_IF2_dom3_sf"/>
</dbReference>
<dbReference type="SUPFAM" id="SSF50447">
    <property type="entry name" value="Translation proteins"/>
    <property type="match status" value="2"/>
</dbReference>